<dbReference type="Pfam" id="PF07686">
    <property type="entry name" value="V-set"/>
    <property type="match status" value="1"/>
</dbReference>
<name>A0ABD0VWR6_UMBPY</name>
<keyword evidence="4" id="KW-1003">Cell membrane</keyword>
<evidence type="ECO:0000256" key="8">
    <source>
        <dbReference type="ARBA" id="ARBA00022889"/>
    </source>
</evidence>
<feature type="signal peptide" evidence="18">
    <location>
        <begin position="1"/>
        <end position="33"/>
    </location>
</feature>
<evidence type="ECO:0000256" key="14">
    <source>
        <dbReference type="ARBA" id="ARBA00058274"/>
    </source>
</evidence>
<evidence type="ECO:0000256" key="12">
    <source>
        <dbReference type="ARBA" id="ARBA00023157"/>
    </source>
</evidence>
<dbReference type="PROSITE" id="PS50835">
    <property type="entry name" value="IG_LIKE"/>
    <property type="match status" value="3"/>
</dbReference>
<evidence type="ECO:0000259" key="19">
    <source>
        <dbReference type="PROSITE" id="PS50835"/>
    </source>
</evidence>
<gene>
    <name evidence="20" type="ORF">UPYG_G00339250</name>
</gene>
<keyword evidence="21" id="KW-1185">Reference proteome</keyword>
<feature type="domain" description="Ig-like" evidence="19">
    <location>
        <begin position="34"/>
        <end position="147"/>
    </location>
</feature>
<keyword evidence="12" id="KW-1015">Disulfide bond</keyword>
<dbReference type="InterPro" id="IPR003599">
    <property type="entry name" value="Ig_sub"/>
</dbReference>
<comment type="subunit">
    <text evidence="15">Cis- and trans-homodimer. Can form trans-heterodimers.</text>
</comment>
<keyword evidence="10 17" id="KW-1133">Transmembrane helix</keyword>
<dbReference type="GO" id="GO:0007155">
    <property type="term" value="P:cell adhesion"/>
    <property type="evidence" value="ECO:0007669"/>
    <property type="project" value="UniProtKB-KW"/>
</dbReference>
<dbReference type="FunFam" id="2.60.40.10:FF:000304">
    <property type="entry name" value="Nectin cell adhesion molecule 1"/>
    <property type="match status" value="1"/>
</dbReference>
<proteinExistence type="inferred from homology"/>
<dbReference type="InterPro" id="IPR013783">
    <property type="entry name" value="Ig-like_fold"/>
</dbReference>
<dbReference type="InterPro" id="IPR013162">
    <property type="entry name" value="CD80_C2-set"/>
</dbReference>
<dbReference type="AlphaFoldDB" id="A0ABD0VWR6"/>
<dbReference type="Proteomes" id="UP001557470">
    <property type="component" value="Unassembled WGS sequence"/>
</dbReference>
<dbReference type="EMBL" id="JAGEUA010000011">
    <property type="protein sequence ID" value="KAL0962374.1"/>
    <property type="molecule type" value="Genomic_DNA"/>
</dbReference>
<dbReference type="GO" id="GO:0005886">
    <property type="term" value="C:plasma membrane"/>
    <property type="evidence" value="ECO:0007669"/>
    <property type="project" value="UniProtKB-SubCell"/>
</dbReference>
<comment type="similarity">
    <text evidence="3">Belongs to the nectin family.</text>
</comment>
<keyword evidence="11 17" id="KW-0472">Membrane</keyword>
<evidence type="ECO:0000256" key="6">
    <source>
        <dbReference type="ARBA" id="ARBA00022729"/>
    </source>
</evidence>
<feature type="domain" description="Ig-like" evidence="19">
    <location>
        <begin position="152"/>
        <end position="247"/>
    </location>
</feature>
<evidence type="ECO:0000256" key="11">
    <source>
        <dbReference type="ARBA" id="ARBA00023136"/>
    </source>
</evidence>
<comment type="function">
    <text evidence="14">Cell adhesion molecule that promotes cell-cell contacts and plays important roles in the development of the nervous system. Acts by forming homophilic or heterophilic trans-dimers.</text>
</comment>
<sequence length="511" mass="55385">MARDYAKHCPLSPMKNCLLVTAIILIITQAVGCQRVKVLKEVEAYPTESVILRCQFVEGAGGETKLTQVSWIWEPVEGQRDNIAVYHPTYGESFPTSVFSGRVSFLQQTLYNPSINITNLRMADAGRFTCEYATYPSGNAQGTTNLVMLARPKNSAFAMTVQANNSGSLVVVAQCVSANGKPGANIKWMGFDDGHENVTFTQAPNGTVTVISQYMIVPKSENHNKDVTCIVNQRTQDKPQTFPVKLSVEYPPSVTIEGYDNNWYMGRSDAFLTCQADGNPAPSVTWNVLSGSMPVTVQINANRLTVRKVDEAVNTTFVCEGKNRLGASKGQVTTTIIAQRKVPAYVPSTLSILGSIVAVITVLALVSGAIIFVRKRKQRAEDADGPPKHKPPPPMKTSSSTEMLNKPLPPPVKTELTQPLSDKSYYETSGEPVTDLDVCDDDDNIGGRAANGGTATNLEDSIEYANNGESFNTEALPPYSNADSHRNEQEPPPPSSSVARGESFVSAAMYV</sequence>
<evidence type="ECO:0000256" key="18">
    <source>
        <dbReference type="SAM" id="SignalP"/>
    </source>
</evidence>
<feature type="region of interest" description="Disordered" evidence="16">
    <location>
        <begin position="376"/>
        <end position="503"/>
    </location>
</feature>
<comment type="caution">
    <text evidence="20">The sequence shown here is derived from an EMBL/GenBank/DDBJ whole genome shotgun (WGS) entry which is preliminary data.</text>
</comment>
<evidence type="ECO:0000256" key="2">
    <source>
        <dbReference type="ARBA" id="ARBA00004536"/>
    </source>
</evidence>
<dbReference type="Pfam" id="PF08205">
    <property type="entry name" value="C2-set_2"/>
    <property type="match status" value="1"/>
</dbReference>
<feature type="compositionally biased region" description="Low complexity" evidence="16">
    <location>
        <begin position="446"/>
        <end position="457"/>
    </location>
</feature>
<comment type="subcellular location">
    <subcellularLocation>
        <location evidence="2">Cell junction</location>
        <location evidence="2">Adherens junction</location>
    </subcellularLocation>
    <subcellularLocation>
        <location evidence="1">Cell membrane</location>
        <topology evidence="1">Single-pass type I membrane protein</topology>
    </subcellularLocation>
</comment>
<protein>
    <recommendedName>
        <fullName evidence="19">Ig-like domain-containing protein</fullName>
    </recommendedName>
</protein>
<keyword evidence="7" id="KW-0677">Repeat</keyword>
<dbReference type="SUPFAM" id="SSF48726">
    <property type="entry name" value="Immunoglobulin"/>
    <property type="match status" value="3"/>
</dbReference>
<dbReference type="InterPro" id="IPR036179">
    <property type="entry name" value="Ig-like_dom_sf"/>
</dbReference>
<evidence type="ECO:0000256" key="4">
    <source>
        <dbReference type="ARBA" id="ARBA00022475"/>
    </source>
</evidence>
<evidence type="ECO:0000256" key="3">
    <source>
        <dbReference type="ARBA" id="ARBA00007810"/>
    </source>
</evidence>
<evidence type="ECO:0000256" key="7">
    <source>
        <dbReference type="ARBA" id="ARBA00022737"/>
    </source>
</evidence>
<dbReference type="PANTHER" id="PTHR47387:SF1">
    <property type="entry name" value="NECTIN-2"/>
    <property type="match status" value="1"/>
</dbReference>
<organism evidence="20 21">
    <name type="scientific">Umbra pygmaea</name>
    <name type="common">Eastern mudminnow</name>
    <dbReference type="NCBI Taxonomy" id="75934"/>
    <lineage>
        <taxon>Eukaryota</taxon>
        <taxon>Metazoa</taxon>
        <taxon>Chordata</taxon>
        <taxon>Craniata</taxon>
        <taxon>Vertebrata</taxon>
        <taxon>Euteleostomi</taxon>
        <taxon>Actinopterygii</taxon>
        <taxon>Neopterygii</taxon>
        <taxon>Teleostei</taxon>
        <taxon>Protacanthopterygii</taxon>
        <taxon>Esociformes</taxon>
        <taxon>Umbridae</taxon>
        <taxon>Umbra</taxon>
    </lineage>
</organism>
<feature type="chain" id="PRO_5044881883" description="Ig-like domain-containing protein" evidence="18">
    <location>
        <begin position="34"/>
        <end position="511"/>
    </location>
</feature>
<dbReference type="InterPro" id="IPR007110">
    <property type="entry name" value="Ig-like_dom"/>
</dbReference>
<evidence type="ECO:0000313" key="20">
    <source>
        <dbReference type="EMBL" id="KAL0962374.1"/>
    </source>
</evidence>
<evidence type="ECO:0000256" key="5">
    <source>
        <dbReference type="ARBA" id="ARBA00022692"/>
    </source>
</evidence>
<feature type="transmembrane region" description="Helical" evidence="17">
    <location>
        <begin position="350"/>
        <end position="373"/>
    </location>
</feature>
<dbReference type="InterPro" id="IPR052659">
    <property type="entry name" value="Nectin/PVR"/>
</dbReference>
<evidence type="ECO:0000256" key="13">
    <source>
        <dbReference type="ARBA" id="ARBA00023180"/>
    </source>
</evidence>
<evidence type="ECO:0000256" key="17">
    <source>
        <dbReference type="SAM" id="Phobius"/>
    </source>
</evidence>
<evidence type="ECO:0000256" key="1">
    <source>
        <dbReference type="ARBA" id="ARBA00004251"/>
    </source>
</evidence>
<dbReference type="InterPro" id="IPR013106">
    <property type="entry name" value="Ig_V-set"/>
</dbReference>
<evidence type="ECO:0000256" key="15">
    <source>
        <dbReference type="ARBA" id="ARBA00062858"/>
    </source>
</evidence>
<accession>A0ABD0VWR6</accession>
<evidence type="ECO:0000313" key="21">
    <source>
        <dbReference type="Proteomes" id="UP001557470"/>
    </source>
</evidence>
<keyword evidence="5 17" id="KW-0812">Transmembrane</keyword>
<keyword evidence="9" id="KW-0965">Cell junction</keyword>
<evidence type="ECO:0000256" key="9">
    <source>
        <dbReference type="ARBA" id="ARBA00022949"/>
    </source>
</evidence>
<reference evidence="20 21" key="1">
    <citation type="submission" date="2024-06" db="EMBL/GenBank/DDBJ databases">
        <authorList>
            <person name="Pan Q."/>
            <person name="Wen M."/>
            <person name="Jouanno E."/>
            <person name="Zahm M."/>
            <person name="Klopp C."/>
            <person name="Cabau C."/>
            <person name="Louis A."/>
            <person name="Berthelot C."/>
            <person name="Parey E."/>
            <person name="Roest Crollius H."/>
            <person name="Montfort J."/>
            <person name="Robinson-Rechavi M."/>
            <person name="Bouchez O."/>
            <person name="Lampietro C."/>
            <person name="Lopez Roques C."/>
            <person name="Donnadieu C."/>
            <person name="Postlethwait J."/>
            <person name="Bobe J."/>
            <person name="Verreycken H."/>
            <person name="Guiguen Y."/>
        </authorList>
    </citation>
    <scope>NUCLEOTIDE SEQUENCE [LARGE SCALE GENOMIC DNA]</scope>
    <source>
        <strain evidence="20">Up_M1</strain>
        <tissue evidence="20">Testis</tissue>
    </source>
</reference>
<dbReference type="PANTHER" id="PTHR47387">
    <property type="entry name" value="NECTIN-2"/>
    <property type="match status" value="1"/>
</dbReference>
<keyword evidence="6 18" id="KW-0732">Signal</keyword>
<evidence type="ECO:0000256" key="10">
    <source>
        <dbReference type="ARBA" id="ARBA00022989"/>
    </source>
</evidence>
<dbReference type="SMART" id="SM00409">
    <property type="entry name" value="IG"/>
    <property type="match status" value="3"/>
</dbReference>
<evidence type="ECO:0000256" key="16">
    <source>
        <dbReference type="SAM" id="MobiDB-lite"/>
    </source>
</evidence>
<keyword evidence="13" id="KW-0325">Glycoprotein</keyword>
<dbReference type="Gene3D" id="2.60.40.10">
    <property type="entry name" value="Immunoglobulins"/>
    <property type="match status" value="3"/>
</dbReference>
<feature type="domain" description="Ig-like" evidence="19">
    <location>
        <begin position="252"/>
        <end position="335"/>
    </location>
</feature>
<dbReference type="GO" id="GO:0005912">
    <property type="term" value="C:adherens junction"/>
    <property type="evidence" value="ECO:0007669"/>
    <property type="project" value="UniProtKB-SubCell"/>
</dbReference>
<keyword evidence="8" id="KW-0130">Cell adhesion</keyword>